<sequence length="460" mass="50438">MLAGHRHFAEMAAQCLGNAVAMVGDAERQPRRHVSRLHGDFQLQRPAGAAGILLGARGVVEQDGQDLSDARGLHRLHAGARRGACLQAGVGMAQLPALGKGRQPGVQALRRERGRVLAQPRQGGAAQRQLLLDGLQVGQVAADRRGAQRRVGGIGAQLAGDHRQRRQRRADLMRHRGGLAVEVFHARLAQQLLARQVQLRLALAQHARQARDEHRDHHRADDKVQPHARQVVVHRVVRVVQVQRHVFEQQHRVAGERVHRQRDHLPPRQDGRGDGQPGQVERHKGVGRTAGVEQDRRQRGQVHQQLAHQFGFAGCAVAPPVLAQAQGGDQVEQGLQPEHHHQWPIRQADAGDRVACQQRQRLSRQQRPAQPEQAAQRHLAMARRTGGRQGRQEGQVRQAGRGRHGCGGDHGASVSMRPEGAGACDTLPHWRRGPAAARLAGFGRRPHALAGLHAARGAMF</sequence>
<dbReference type="Proteomes" id="UP000256862">
    <property type="component" value="Chromosome CO2235"/>
</dbReference>
<gene>
    <name evidence="2" type="ORF">CO2235_10404</name>
</gene>
<evidence type="ECO:0000256" key="1">
    <source>
        <dbReference type="SAM" id="MobiDB-lite"/>
    </source>
</evidence>
<accession>A0A375FZQ0</accession>
<comment type="caution">
    <text evidence="2">The sequence shown here is derived from an EMBL/GenBank/DDBJ whole genome shotgun (WGS) entry which is preliminary data.</text>
</comment>
<feature type="compositionally biased region" description="Basic and acidic residues" evidence="1">
    <location>
        <begin position="251"/>
        <end position="273"/>
    </location>
</feature>
<feature type="region of interest" description="Disordered" evidence="1">
    <location>
        <begin position="350"/>
        <end position="420"/>
    </location>
</feature>
<dbReference type="AlphaFoldDB" id="A0A375FZQ0"/>
<feature type="compositionally biased region" description="Low complexity" evidence="1">
    <location>
        <begin position="357"/>
        <end position="377"/>
    </location>
</feature>
<name>A0A375FZQ0_9BURK</name>
<feature type="region of interest" description="Disordered" evidence="1">
    <location>
        <begin position="251"/>
        <end position="300"/>
    </location>
</feature>
<proteinExistence type="predicted"/>
<protein>
    <submittedName>
        <fullName evidence="2">Uncharacterized protein</fullName>
    </submittedName>
</protein>
<organism evidence="2">
    <name type="scientific">Cupriavidus oxalaticus</name>
    <dbReference type="NCBI Taxonomy" id="96344"/>
    <lineage>
        <taxon>Bacteria</taxon>
        <taxon>Pseudomonadati</taxon>
        <taxon>Pseudomonadota</taxon>
        <taxon>Betaproteobacteria</taxon>
        <taxon>Burkholderiales</taxon>
        <taxon>Burkholderiaceae</taxon>
        <taxon>Cupriavidus</taxon>
    </lineage>
</organism>
<dbReference type="EMBL" id="OGUS01000109">
    <property type="protein sequence ID" value="SPC11019.1"/>
    <property type="molecule type" value="Genomic_DNA"/>
</dbReference>
<reference evidence="2" key="1">
    <citation type="submission" date="2018-01" db="EMBL/GenBank/DDBJ databases">
        <authorList>
            <person name="Clerissi C."/>
        </authorList>
    </citation>
    <scope>NUCLEOTIDE SEQUENCE</scope>
    <source>
        <strain evidence="2">Cupriavidus oxalaticus LMG 2235</strain>
    </source>
</reference>
<evidence type="ECO:0000313" key="2">
    <source>
        <dbReference type="EMBL" id="SPC11019.1"/>
    </source>
</evidence>